<proteinExistence type="predicted"/>
<feature type="domain" description="HTH cro/C1-type" evidence="1">
    <location>
        <begin position="6"/>
        <end position="61"/>
    </location>
</feature>
<dbReference type="SUPFAM" id="SSF47413">
    <property type="entry name" value="lambda repressor-like DNA-binding domains"/>
    <property type="match status" value="1"/>
</dbReference>
<dbReference type="InterPro" id="IPR001387">
    <property type="entry name" value="Cro/C1-type_HTH"/>
</dbReference>
<dbReference type="Gene3D" id="1.10.260.40">
    <property type="entry name" value="lambda repressor-like DNA-binding domains"/>
    <property type="match status" value="1"/>
</dbReference>
<organism evidence="2 3">
    <name type="scientific">Caldifermentibacillus hisashii</name>
    <dbReference type="NCBI Taxonomy" id="996558"/>
    <lineage>
        <taxon>Bacteria</taxon>
        <taxon>Bacillati</taxon>
        <taxon>Bacillota</taxon>
        <taxon>Bacilli</taxon>
        <taxon>Bacillales</taxon>
        <taxon>Bacillaceae</taxon>
        <taxon>Caldifermentibacillus</taxon>
    </lineage>
</organism>
<dbReference type="CDD" id="cd00093">
    <property type="entry name" value="HTH_XRE"/>
    <property type="match status" value="1"/>
</dbReference>
<evidence type="ECO:0000313" key="3">
    <source>
        <dbReference type="Proteomes" id="UP001459714"/>
    </source>
</evidence>
<dbReference type="RefSeq" id="WP_342021170.1">
    <property type="nucleotide sequence ID" value="NZ_JBBYAK010000003.1"/>
</dbReference>
<dbReference type="Proteomes" id="UP001459714">
    <property type="component" value="Unassembled WGS sequence"/>
</dbReference>
<dbReference type="Pfam" id="PF01381">
    <property type="entry name" value="HTH_3"/>
    <property type="match status" value="1"/>
</dbReference>
<comment type="caution">
    <text evidence="2">The sequence shown here is derived from an EMBL/GenBank/DDBJ whole genome shotgun (WGS) entry which is preliminary data.</text>
</comment>
<protein>
    <submittedName>
        <fullName evidence="2">Helix-turn-helix transcriptional regulator</fullName>
    </submittedName>
</protein>
<evidence type="ECO:0000259" key="1">
    <source>
        <dbReference type="PROSITE" id="PS50943"/>
    </source>
</evidence>
<gene>
    <name evidence="2" type="ORF">NST17_20620</name>
</gene>
<name>A0ABU9K3C3_9BACI</name>
<evidence type="ECO:0000313" key="2">
    <source>
        <dbReference type="EMBL" id="MEL3959560.1"/>
    </source>
</evidence>
<keyword evidence="3" id="KW-1185">Reference proteome</keyword>
<dbReference type="InterPro" id="IPR010982">
    <property type="entry name" value="Lambda_DNA-bd_dom_sf"/>
</dbReference>
<accession>A0ABU9K3C3</accession>
<dbReference type="PROSITE" id="PS50943">
    <property type="entry name" value="HTH_CROC1"/>
    <property type="match status" value="1"/>
</dbReference>
<dbReference type="SMART" id="SM00530">
    <property type="entry name" value="HTH_XRE"/>
    <property type="match status" value="1"/>
</dbReference>
<reference evidence="2 3" key="1">
    <citation type="submission" date="2024-03" db="EMBL/GenBank/DDBJ databases">
        <title>Bacilli Hybrid Assemblies.</title>
        <authorList>
            <person name="Kovac J."/>
        </authorList>
    </citation>
    <scope>NUCLEOTIDE SEQUENCE [LARGE SCALE GENOMIC DNA]</scope>
    <source>
        <strain evidence="2 3">FSL M8-0022</strain>
    </source>
</reference>
<sequence length="67" mass="7869">MFGEWIREKRTELGWTQKELAIRAGISRTFLSKLENNKVTNFNCFSLFKLAKAFSIEVREMPLDKIS</sequence>
<dbReference type="EMBL" id="JBBYAK010000003">
    <property type="protein sequence ID" value="MEL3959560.1"/>
    <property type="molecule type" value="Genomic_DNA"/>
</dbReference>